<dbReference type="GO" id="GO:0032389">
    <property type="term" value="C:MutLalpha complex"/>
    <property type="evidence" value="ECO:0007669"/>
    <property type="project" value="TreeGrafter"/>
</dbReference>
<dbReference type="Gene3D" id="3.30.565.10">
    <property type="entry name" value="Histidine kinase-like ATPase, C-terminal domain"/>
    <property type="match status" value="1"/>
</dbReference>
<dbReference type="InterPro" id="IPR014721">
    <property type="entry name" value="Ribsml_uS5_D2-typ_fold_subgr"/>
</dbReference>
<dbReference type="SUPFAM" id="SSF55874">
    <property type="entry name" value="ATPase domain of HSP90 chaperone/DNA topoisomerase II/histidine kinase"/>
    <property type="match status" value="1"/>
</dbReference>
<gene>
    <name evidence="17" type="ORF">TDIB3V08_LOCUS1350</name>
</gene>
<comment type="subcellular location">
    <subcellularLocation>
        <location evidence="2">Chromosome</location>
    </subcellularLocation>
    <subcellularLocation>
        <location evidence="1">Nucleus</location>
    </subcellularLocation>
</comment>
<dbReference type="GO" id="GO:0005524">
    <property type="term" value="F:ATP binding"/>
    <property type="evidence" value="ECO:0007669"/>
    <property type="project" value="UniProtKB-KW"/>
</dbReference>
<reference evidence="17" key="1">
    <citation type="submission" date="2020-11" db="EMBL/GenBank/DDBJ databases">
        <authorList>
            <person name="Tran Van P."/>
        </authorList>
    </citation>
    <scope>NUCLEOTIDE SEQUENCE</scope>
</reference>
<keyword evidence="6" id="KW-0547">Nucleotide-binding</keyword>
<keyword evidence="8" id="KW-0067">ATP-binding</keyword>
<evidence type="ECO:0000256" key="10">
    <source>
        <dbReference type="ARBA" id="ARBA00023204"/>
    </source>
</evidence>
<evidence type="ECO:0000256" key="13">
    <source>
        <dbReference type="ARBA" id="ARBA00071080"/>
    </source>
</evidence>
<dbReference type="InterPro" id="IPR032189">
    <property type="entry name" value="Mlh1_C"/>
</dbReference>
<evidence type="ECO:0000256" key="3">
    <source>
        <dbReference type="ARBA" id="ARBA00006082"/>
    </source>
</evidence>
<keyword evidence="5" id="KW-0597">Phosphoprotein</keyword>
<dbReference type="InterPro" id="IPR038973">
    <property type="entry name" value="MutL/Mlh/Pms-like"/>
</dbReference>
<sequence length="684" mass="77294">MSTPGVIRKLDEAVINRIAAGEVIQRPSNALKEMIENSIDAKSSDIQINVHGGGLKLLQIQDNGTGIRKEDLEILCERFTTSKLEKFEDLSSIATYGFRGEALASISHIAHLTIKTKTAEDKCAFKASYADSRLLEQPKPCAGNQGTQITVEDLFYNVATRRKTLKSSSEEFAKLADMVGRYAIHNAQVGFSLRKQGESMAVIRTPPNSTIVNNIRSIYGNAVFKEILEVEEVDQVLGVKLKGCITNVGYTAKKLTFLLFINNRLVESLALRKSIEQVYSVYLQKNCHPFLYISLELDPKTVDVNVHPTKHEVTFLYEDKIADKVRSVVEAKLLGNNALKHFYTQTRLPGASAPSTEVITSGKTKVSANEMVRTDISIQKLDKFFPTANTSVSFNTGVTSTNNVFETSEFEPQKQCPQTGERREIRLTSVLELRQSVENELHIGLRETVKNSTFVGCVSLKRAMIQHETKLYLCNTGKLCEEMFYQIMLYDFGNFGALKFTNPMPLYDLVRMALDCEECGWKETDGTKEEIATTVVDHLATRAAMLDDYFSMQIDGEGNLKSIPYLVDKFCPDMSGLPIYLLRLTTEVEWDNEMECFKTFCRETAKFYSEIFTHDDVYDDILENATFQFEDSPKDSLVNWKWTVEHVIYPALKQKLLPPKSFIEDATILQIANLPDLYKVFERC</sequence>
<dbReference type="GO" id="GO:0140664">
    <property type="term" value="F:ATP-dependent DNA damage sensor activity"/>
    <property type="evidence" value="ECO:0007669"/>
    <property type="project" value="InterPro"/>
</dbReference>
<evidence type="ECO:0000256" key="9">
    <source>
        <dbReference type="ARBA" id="ARBA00022990"/>
    </source>
</evidence>
<evidence type="ECO:0000313" key="17">
    <source>
        <dbReference type="EMBL" id="CAD7194942.1"/>
    </source>
</evidence>
<evidence type="ECO:0000256" key="15">
    <source>
        <dbReference type="ARBA" id="ARBA00082865"/>
    </source>
</evidence>
<dbReference type="Gene3D" id="3.30.230.10">
    <property type="match status" value="1"/>
</dbReference>
<organism evidence="17">
    <name type="scientific">Timema douglasi</name>
    <name type="common">Walking stick</name>
    <dbReference type="NCBI Taxonomy" id="61478"/>
    <lineage>
        <taxon>Eukaryota</taxon>
        <taxon>Metazoa</taxon>
        <taxon>Ecdysozoa</taxon>
        <taxon>Arthropoda</taxon>
        <taxon>Hexapoda</taxon>
        <taxon>Insecta</taxon>
        <taxon>Pterygota</taxon>
        <taxon>Neoptera</taxon>
        <taxon>Polyneoptera</taxon>
        <taxon>Phasmatodea</taxon>
        <taxon>Timematodea</taxon>
        <taxon>Timematoidea</taxon>
        <taxon>Timematidae</taxon>
        <taxon>Timema</taxon>
    </lineage>
</organism>
<dbReference type="InterPro" id="IPR020568">
    <property type="entry name" value="Ribosomal_Su5_D2-typ_SF"/>
</dbReference>
<dbReference type="GO" id="GO:0030983">
    <property type="term" value="F:mismatched DNA binding"/>
    <property type="evidence" value="ECO:0007669"/>
    <property type="project" value="InterPro"/>
</dbReference>
<dbReference type="InterPro" id="IPR013507">
    <property type="entry name" value="DNA_mismatch_S5_2-like"/>
</dbReference>
<evidence type="ECO:0000256" key="7">
    <source>
        <dbReference type="ARBA" id="ARBA00022763"/>
    </source>
</evidence>
<dbReference type="Pfam" id="PF13589">
    <property type="entry name" value="HATPase_c_3"/>
    <property type="match status" value="1"/>
</dbReference>
<evidence type="ECO:0000256" key="1">
    <source>
        <dbReference type="ARBA" id="ARBA00004123"/>
    </source>
</evidence>
<dbReference type="InterPro" id="IPR002099">
    <property type="entry name" value="MutL/Mlh/PMS"/>
</dbReference>
<keyword evidence="9" id="KW-0007">Acetylation</keyword>
<dbReference type="SMART" id="SM01340">
    <property type="entry name" value="DNA_mis_repair"/>
    <property type="match status" value="1"/>
</dbReference>
<dbReference type="GO" id="GO:0016887">
    <property type="term" value="F:ATP hydrolysis activity"/>
    <property type="evidence" value="ECO:0007669"/>
    <property type="project" value="InterPro"/>
</dbReference>
<evidence type="ECO:0000256" key="8">
    <source>
        <dbReference type="ARBA" id="ARBA00022840"/>
    </source>
</evidence>
<evidence type="ECO:0000256" key="14">
    <source>
        <dbReference type="ARBA" id="ARBA00072852"/>
    </source>
</evidence>
<dbReference type="InterPro" id="IPR036890">
    <property type="entry name" value="HATPase_C_sf"/>
</dbReference>
<dbReference type="GO" id="GO:0031981">
    <property type="term" value="C:nuclear lumen"/>
    <property type="evidence" value="ECO:0007669"/>
    <property type="project" value="UniProtKB-ARBA"/>
</dbReference>
<evidence type="ECO:0000256" key="12">
    <source>
        <dbReference type="ARBA" id="ARBA00023306"/>
    </source>
</evidence>
<dbReference type="PROSITE" id="PS00058">
    <property type="entry name" value="DNA_MISMATCH_REPAIR_1"/>
    <property type="match status" value="1"/>
</dbReference>
<dbReference type="Pfam" id="PF16413">
    <property type="entry name" value="Mlh1_C"/>
    <property type="match status" value="1"/>
</dbReference>
<dbReference type="FunFam" id="3.30.230.10:FF:000014">
    <property type="entry name" value="DNA mismatch repair protein Mlh1"/>
    <property type="match status" value="1"/>
</dbReference>
<evidence type="ECO:0000256" key="6">
    <source>
        <dbReference type="ARBA" id="ARBA00022741"/>
    </source>
</evidence>
<dbReference type="InterPro" id="IPR014762">
    <property type="entry name" value="DNA_mismatch_repair_CS"/>
</dbReference>
<dbReference type="PANTHER" id="PTHR10073">
    <property type="entry name" value="DNA MISMATCH REPAIR PROTEIN MLH, PMS, MUTL"/>
    <property type="match status" value="1"/>
</dbReference>
<keyword evidence="10" id="KW-0234">DNA repair</keyword>
<dbReference type="FunFam" id="3.30.565.10:FF:000034">
    <property type="entry name" value="DNA mismatch repair protein mlh1, putative"/>
    <property type="match status" value="1"/>
</dbReference>
<dbReference type="CDD" id="cd16926">
    <property type="entry name" value="HATPase_MutL-MLH-PMS-like"/>
    <property type="match status" value="1"/>
</dbReference>
<evidence type="ECO:0000259" key="16">
    <source>
        <dbReference type="SMART" id="SM01340"/>
    </source>
</evidence>
<keyword evidence="4" id="KW-0158">Chromosome</keyword>
<feature type="domain" description="DNA mismatch repair protein S5" evidence="16">
    <location>
        <begin position="215"/>
        <end position="334"/>
    </location>
</feature>
<evidence type="ECO:0000256" key="5">
    <source>
        <dbReference type="ARBA" id="ARBA00022553"/>
    </source>
</evidence>
<accession>A0A7R8VC29</accession>
<evidence type="ECO:0000256" key="11">
    <source>
        <dbReference type="ARBA" id="ARBA00023242"/>
    </source>
</evidence>
<protein>
    <recommendedName>
        <fullName evidence="14">DNA mismatch repair protein MLH1</fullName>
    </recommendedName>
    <alternativeName>
        <fullName evidence="13">DNA mismatch repair protein Mlh1</fullName>
    </alternativeName>
    <alternativeName>
        <fullName evidence="15">MutL protein homolog 1</fullName>
    </alternativeName>
</protein>
<evidence type="ECO:0000256" key="4">
    <source>
        <dbReference type="ARBA" id="ARBA00022454"/>
    </source>
</evidence>
<comment type="similarity">
    <text evidence="3">Belongs to the DNA mismatch repair MutL/HexB family.</text>
</comment>
<dbReference type="NCBIfam" id="TIGR00585">
    <property type="entry name" value="mutl"/>
    <property type="match status" value="1"/>
</dbReference>
<dbReference type="Pfam" id="PF01119">
    <property type="entry name" value="DNA_mis_repair"/>
    <property type="match status" value="1"/>
</dbReference>
<keyword evidence="11" id="KW-0539">Nucleus</keyword>
<dbReference type="GO" id="GO:0005694">
    <property type="term" value="C:chromosome"/>
    <property type="evidence" value="ECO:0007669"/>
    <property type="project" value="UniProtKB-SubCell"/>
</dbReference>
<evidence type="ECO:0000256" key="2">
    <source>
        <dbReference type="ARBA" id="ARBA00004286"/>
    </source>
</evidence>
<dbReference type="GO" id="GO:0006298">
    <property type="term" value="P:mismatch repair"/>
    <property type="evidence" value="ECO:0007669"/>
    <property type="project" value="InterPro"/>
</dbReference>
<keyword evidence="12" id="KW-0131">Cell cycle</keyword>
<proteinExistence type="inferred from homology"/>
<name>A0A7R8VC29_TIMDO</name>
<dbReference type="AlphaFoldDB" id="A0A7R8VC29"/>
<keyword evidence="7" id="KW-0227">DNA damage</keyword>
<dbReference type="EMBL" id="OA564610">
    <property type="protein sequence ID" value="CAD7194942.1"/>
    <property type="molecule type" value="Genomic_DNA"/>
</dbReference>
<dbReference type="PANTHER" id="PTHR10073:SF12">
    <property type="entry name" value="DNA MISMATCH REPAIR PROTEIN MLH1"/>
    <property type="match status" value="1"/>
</dbReference>
<dbReference type="SUPFAM" id="SSF54211">
    <property type="entry name" value="Ribosomal protein S5 domain 2-like"/>
    <property type="match status" value="1"/>
</dbReference>